<proteinExistence type="predicted"/>
<feature type="transmembrane region" description="Helical" evidence="1">
    <location>
        <begin position="87"/>
        <end position="109"/>
    </location>
</feature>
<feature type="transmembrane region" description="Helical" evidence="1">
    <location>
        <begin position="49"/>
        <end position="67"/>
    </location>
</feature>
<name>A0ABV1U1J9_9ACTN</name>
<keyword evidence="1" id="KW-0472">Membrane</keyword>
<evidence type="ECO:0000313" key="2">
    <source>
        <dbReference type="EMBL" id="MER6427602.1"/>
    </source>
</evidence>
<dbReference type="RefSeq" id="WP_351944378.1">
    <property type="nucleotide sequence ID" value="NZ_JBEOZW010000007.1"/>
</dbReference>
<dbReference type="Pfam" id="PF04087">
    <property type="entry name" value="DUF389"/>
    <property type="match status" value="1"/>
</dbReference>
<gene>
    <name evidence="2" type="ORF">ABT272_07620</name>
</gene>
<sequence length="128" mass="13889">MTNSQILIVAAMVVGPEYHAITSVALGLDRRSRPRVREGTRALTAGFPLAIVVTFGFAALVRAFGLQSAAFQRGLRPVSHLIDTPDFFSMVVAVLVAVLVAVGVVTLRLQRRVWRHAARRADAALSQR</sequence>
<comment type="caution">
    <text evidence="2">The sequence shown here is derived from an EMBL/GenBank/DDBJ whole genome shotgun (WGS) entry which is preliminary data.</text>
</comment>
<keyword evidence="1" id="KW-1133">Transmembrane helix</keyword>
<dbReference type="InterPro" id="IPR005240">
    <property type="entry name" value="DUF389"/>
</dbReference>
<accession>A0ABV1U1J9</accession>
<organism evidence="2 3">
    <name type="scientific">Streptomyces sp. 900105245</name>
    <dbReference type="NCBI Taxonomy" id="3154379"/>
    <lineage>
        <taxon>Bacteria</taxon>
        <taxon>Bacillati</taxon>
        <taxon>Actinomycetota</taxon>
        <taxon>Actinomycetes</taxon>
        <taxon>Kitasatosporales</taxon>
        <taxon>Streptomycetaceae</taxon>
        <taxon>Streptomyces</taxon>
    </lineage>
</organism>
<feature type="transmembrane region" description="Helical" evidence="1">
    <location>
        <begin position="6"/>
        <end position="28"/>
    </location>
</feature>
<protein>
    <submittedName>
        <fullName evidence="2">DUF389 domain-containing protein</fullName>
    </submittedName>
</protein>
<keyword evidence="1" id="KW-0812">Transmembrane</keyword>
<reference evidence="2 3" key="1">
    <citation type="submission" date="2024-06" db="EMBL/GenBank/DDBJ databases">
        <title>The Natural Products Discovery Center: Release of the First 8490 Sequenced Strains for Exploring Actinobacteria Biosynthetic Diversity.</title>
        <authorList>
            <person name="Kalkreuter E."/>
            <person name="Kautsar S.A."/>
            <person name="Yang D."/>
            <person name="Bader C.D."/>
            <person name="Teijaro C.N."/>
            <person name="Fluegel L."/>
            <person name="Davis C.M."/>
            <person name="Simpson J.R."/>
            <person name="Lauterbach L."/>
            <person name="Steele A.D."/>
            <person name="Gui C."/>
            <person name="Meng S."/>
            <person name="Li G."/>
            <person name="Viehrig K."/>
            <person name="Ye F."/>
            <person name="Su P."/>
            <person name="Kiefer A.F."/>
            <person name="Nichols A."/>
            <person name="Cepeda A.J."/>
            <person name="Yan W."/>
            <person name="Fan B."/>
            <person name="Jiang Y."/>
            <person name="Adhikari A."/>
            <person name="Zheng C.-J."/>
            <person name="Schuster L."/>
            <person name="Cowan T.M."/>
            <person name="Smanski M.J."/>
            <person name="Chevrette M.G."/>
            <person name="De Carvalho L.P.S."/>
            <person name="Shen B."/>
        </authorList>
    </citation>
    <scope>NUCLEOTIDE SEQUENCE [LARGE SCALE GENOMIC DNA]</scope>
    <source>
        <strain evidence="2 3">NPDC001166</strain>
    </source>
</reference>
<evidence type="ECO:0000256" key="1">
    <source>
        <dbReference type="SAM" id="Phobius"/>
    </source>
</evidence>
<dbReference type="EMBL" id="JBEPAZ010000004">
    <property type="protein sequence ID" value="MER6427602.1"/>
    <property type="molecule type" value="Genomic_DNA"/>
</dbReference>
<evidence type="ECO:0000313" key="3">
    <source>
        <dbReference type="Proteomes" id="UP001470023"/>
    </source>
</evidence>
<keyword evidence="3" id="KW-1185">Reference proteome</keyword>
<dbReference type="Proteomes" id="UP001470023">
    <property type="component" value="Unassembled WGS sequence"/>
</dbReference>